<dbReference type="FunFam" id="3.40.5.90:FF:000001">
    <property type="entry name" value="CDGSH iron-sulfur domain-containing protein 1"/>
    <property type="match status" value="1"/>
</dbReference>
<feature type="domain" description="Iron-binding zinc finger CDGSH type" evidence="6">
    <location>
        <begin position="98"/>
        <end position="137"/>
    </location>
</feature>
<keyword evidence="4" id="KW-0411">Iron-sulfur</keyword>
<evidence type="ECO:0000256" key="5">
    <source>
        <dbReference type="ARBA" id="ARBA00034078"/>
    </source>
</evidence>
<reference evidence="8" key="2">
    <citation type="submission" date="2025-08" db="UniProtKB">
        <authorList>
            <consortium name="RefSeq"/>
        </authorList>
    </citation>
    <scope>IDENTIFICATION</scope>
    <source>
        <tissue evidence="8">Leaf</tissue>
    </source>
</reference>
<dbReference type="InterPro" id="IPR045131">
    <property type="entry name" value="CISD1/2"/>
</dbReference>
<evidence type="ECO:0000256" key="4">
    <source>
        <dbReference type="ARBA" id="ARBA00023014"/>
    </source>
</evidence>
<comment type="cofactor">
    <cofactor evidence="5">
        <name>[2Fe-2S] cluster</name>
        <dbReference type="ChEBI" id="CHEBI:190135"/>
    </cofactor>
</comment>
<sequence>MTSAARFHLQVQLLERVVSTSSVPLPPPNLQYRLHFTRPDETSSEDHFPMASLLSVPSSAAFSQGLSVPNRARPRRSVVVRAEAAGTINTAIRKEEDKVVDSVVVTELSKPLTAYCRCWRSGTFPLCDGGHVKHNKATGDNVGPLLLKKKQ</sequence>
<dbReference type="GO" id="GO:0051537">
    <property type="term" value="F:2 iron, 2 sulfur cluster binding"/>
    <property type="evidence" value="ECO:0007669"/>
    <property type="project" value="UniProtKB-KW"/>
</dbReference>
<dbReference type="InterPro" id="IPR018967">
    <property type="entry name" value="FeS-contain_CDGSH-typ"/>
</dbReference>
<evidence type="ECO:0000259" key="6">
    <source>
        <dbReference type="SMART" id="SM00704"/>
    </source>
</evidence>
<dbReference type="GO" id="GO:0005741">
    <property type="term" value="C:mitochondrial outer membrane"/>
    <property type="evidence" value="ECO:0007669"/>
    <property type="project" value="TreeGrafter"/>
</dbReference>
<keyword evidence="2" id="KW-0479">Metal-binding</keyword>
<reference evidence="7" key="1">
    <citation type="journal article" date="2020" name="Plant Biotechnol. J.">
        <title>The pomegranate (Punica granatum L.) draft genome dissects genetic divergence between soft- and hard-seeded cultivars.</title>
        <authorList>
            <person name="Luo X."/>
            <person name="Li H."/>
            <person name="Wu Z."/>
            <person name="Yao W."/>
            <person name="Zhao P."/>
            <person name="Cao D."/>
            <person name="Yu H."/>
            <person name="Li K."/>
            <person name="Poudel K."/>
            <person name="Zhao D."/>
            <person name="Zhang F."/>
            <person name="Xia X."/>
            <person name="Chen L."/>
            <person name="Wang Q."/>
            <person name="Jing D."/>
            <person name="Cao S."/>
        </authorList>
    </citation>
    <scope>NUCLEOTIDE SEQUENCE [LARGE SCALE GENOMIC DNA]</scope>
    <source>
        <strain evidence="7">cv. Tunisia</strain>
    </source>
</reference>
<dbReference type="Pfam" id="PF09360">
    <property type="entry name" value="zf-CDGSH"/>
    <property type="match status" value="1"/>
</dbReference>
<dbReference type="PANTHER" id="PTHR13680">
    <property type="entry name" value="CDGSH IRON-SULFUR DOMAIN-CONTAINING PROTEIN 1"/>
    <property type="match status" value="1"/>
</dbReference>
<dbReference type="GeneID" id="116196109"/>
<evidence type="ECO:0000256" key="3">
    <source>
        <dbReference type="ARBA" id="ARBA00023004"/>
    </source>
</evidence>
<dbReference type="PANTHER" id="PTHR13680:SF5">
    <property type="entry name" value="CDGSH IRON-SULFUR DOMAIN-CONTAINING PROTEIN 1"/>
    <property type="match status" value="1"/>
</dbReference>
<protein>
    <submittedName>
        <fullName evidence="8">CDGSH iron-sulfur domain-containing protein NEET</fullName>
    </submittedName>
</protein>
<dbReference type="InterPro" id="IPR042216">
    <property type="entry name" value="MitoNEET_CISD"/>
</dbReference>
<dbReference type="GO" id="GO:0010506">
    <property type="term" value="P:regulation of autophagy"/>
    <property type="evidence" value="ECO:0007669"/>
    <property type="project" value="InterPro"/>
</dbReference>
<keyword evidence="3" id="KW-0408">Iron</keyword>
<evidence type="ECO:0000256" key="2">
    <source>
        <dbReference type="ARBA" id="ARBA00022723"/>
    </source>
</evidence>
<accession>A0A6P8CJE8</accession>
<evidence type="ECO:0000313" key="7">
    <source>
        <dbReference type="Proteomes" id="UP000515151"/>
    </source>
</evidence>
<keyword evidence="1" id="KW-0001">2Fe-2S</keyword>
<dbReference type="Proteomes" id="UP000515151">
    <property type="component" value="Chromosome 2"/>
</dbReference>
<proteinExistence type="predicted"/>
<gene>
    <name evidence="8" type="primary">LOC116196109</name>
</gene>
<dbReference type="OrthoDB" id="449252at2759"/>
<name>A0A6P8CJE8_PUNGR</name>
<dbReference type="GO" id="GO:0046872">
    <property type="term" value="F:metal ion binding"/>
    <property type="evidence" value="ECO:0007669"/>
    <property type="project" value="UniProtKB-KW"/>
</dbReference>
<dbReference type="AlphaFoldDB" id="A0A6P8CJE8"/>
<evidence type="ECO:0000313" key="8">
    <source>
        <dbReference type="RefSeq" id="XP_031381526.1"/>
    </source>
</evidence>
<organism evidence="7 8">
    <name type="scientific">Punica granatum</name>
    <name type="common">Pomegranate</name>
    <dbReference type="NCBI Taxonomy" id="22663"/>
    <lineage>
        <taxon>Eukaryota</taxon>
        <taxon>Viridiplantae</taxon>
        <taxon>Streptophyta</taxon>
        <taxon>Embryophyta</taxon>
        <taxon>Tracheophyta</taxon>
        <taxon>Spermatophyta</taxon>
        <taxon>Magnoliopsida</taxon>
        <taxon>eudicotyledons</taxon>
        <taxon>Gunneridae</taxon>
        <taxon>Pentapetalae</taxon>
        <taxon>rosids</taxon>
        <taxon>malvids</taxon>
        <taxon>Myrtales</taxon>
        <taxon>Lythraceae</taxon>
        <taxon>Punica</taxon>
    </lineage>
</organism>
<dbReference type="Gene3D" id="3.40.5.90">
    <property type="entry name" value="CDGSH iron-sulfur domain, mitoNEET-type"/>
    <property type="match status" value="1"/>
</dbReference>
<dbReference type="SMART" id="SM00704">
    <property type="entry name" value="ZnF_CDGSH"/>
    <property type="match status" value="1"/>
</dbReference>
<evidence type="ECO:0000256" key="1">
    <source>
        <dbReference type="ARBA" id="ARBA00022714"/>
    </source>
</evidence>
<dbReference type="RefSeq" id="XP_031381526.1">
    <property type="nucleotide sequence ID" value="XM_031525666.1"/>
</dbReference>
<keyword evidence="7" id="KW-1185">Reference proteome</keyword>